<dbReference type="RefSeq" id="WP_075610585.1">
    <property type="nucleotide sequence ID" value="NZ_CP052766.1"/>
</dbReference>
<organism evidence="2 3">
    <name type="scientific">Alteromonas pelagimontana</name>
    <dbReference type="NCBI Taxonomy" id="1858656"/>
    <lineage>
        <taxon>Bacteria</taxon>
        <taxon>Pseudomonadati</taxon>
        <taxon>Pseudomonadota</taxon>
        <taxon>Gammaproteobacteria</taxon>
        <taxon>Alteromonadales</taxon>
        <taxon>Alteromonadaceae</taxon>
        <taxon>Alteromonas/Salinimonas group</taxon>
        <taxon>Alteromonas</taxon>
    </lineage>
</organism>
<dbReference type="AlphaFoldDB" id="A0A6M4MGX6"/>
<evidence type="ECO:0000259" key="1">
    <source>
        <dbReference type="Pfam" id="PF08241"/>
    </source>
</evidence>
<dbReference type="Pfam" id="PF08241">
    <property type="entry name" value="Methyltransf_11"/>
    <property type="match status" value="1"/>
</dbReference>
<dbReference type="EMBL" id="CP052766">
    <property type="protein sequence ID" value="QJR81850.1"/>
    <property type="molecule type" value="Genomic_DNA"/>
</dbReference>
<protein>
    <submittedName>
        <fullName evidence="2">Methyltransferase domain-containing protein</fullName>
    </submittedName>
</protein>
<name>A0A6M4MGX6_9ALTE</name>
<dbReference type="GO" id="GO:0008757">
    <property type="term" value="F:S-adenosylmethionine-dependent methyltransferase activity"/>
    <property type="evidence" value="ECO:0007669"/>
    <property type="project" value="InterPro"/>
</dbReference>
<proteinExistence type="predicted"/>
<feature type="domain" description="Methyltransferase type 11" evidence="1">
    <location>
        <begin position="77"/>
        <end position="130"/>
    </location>
</feature>
<keyword evidence="2" id="KW-0489">Methyltransferase</keyword>
<dbReference type="SUPFAM" id="SSF53335">
    <property type="entry name" value="S-adenosyl-L-methionine-dependent methyltransferases"/>
    <property type="match status" value="1"/>
</dbReference>
<reference evidence="3" key="1">
    <citation type="submission" date="2014-12" db="EMBL/GenBank/DDBJ databases">
        <title>Complete genome sequence of a multi-drug resistant Klebsiella pneumoniae.</title>
        <authorList>
            <person name="Hua X."/>
            <person name="Chen Q."/>
            <person name="Li X."/>
            <person name="Feng Y."/>
            <person name="Ruan Z."/>
            <person name="Yu Y."/>
        </authorList>
    </citation>
    <scope>NUCLEOTIDE SEQUENCE [LARGE SCALE GENOMIC DNA]</scope>
    <source>
        <strain evidence="3">5.12</strain>
    </source>
</reference>
<dbReference type="InterPro" id="IPR029063">
    <property type="entry name" value="SAM-dependent_MTases_sf"/>
</dbReference>
<evidence type="ECO:0000313" key="3">
    <source>
        <dbReference type="Proteomes" id="UP000219285"/>
    </source>
</evidence>
<dbReference type="Proteomes" id="UP000219285">
    <property type="component" value="Chromosome"/>
</dbReference>
<reference evidence="2 3" key="2">
    <citation type="submission" date="2020-04" db="EMBL/GenBank/DDBJ databases">
        <title>Complete genome sequence of Alteromonas pelagimontana 5.12T.</title>
        <authorList>
            <person name="Sinha R.K."/>
            <person name="Krishnan K.P."/>
            <person name="Kurian J.P."/>
        </authorList>
    </citation>
    <scope>NUCLEOTIDE SEQUENCE [LARGE SCALE GENOMIC DNA]</scope>
    <source>
        <strain evidence="2 3">5.12</strain>
    </source>
</reference>
<accession>A0A6M4MGX6</accession>
<dbReference type="Gene3D" id="3.40.50.150">
    <property type="entry name" value="Vaccinia Virus protein VP39"/>
    <property type="match status" value="1"/>
</dbReference>
<evidence type="ECO:0000313" key="2">
    <source>
        <dbReference type="EMBL" id="QJR81850.1"/>
    </source>
</evidence>
<dbReference type="GO" id="GO:0032259">
    <property type="term" value="P:methylation"/>
    <property type="evidence" value="ECO:0007669"/>
    <property type="project" value="UniProtKB-KW"/>
</dbReference>
<dbReference type="InterPro" id="IPR013216">
    <property type="entry name" value="Methyltransf_11"/>
</dbReference>
<keyword evidence="3" id="KW-1185">Reference proteome</keyword>
<dbReference type="KEGG" id="apel:CA267_014320"/>
<keyword evidence="2" id="KW-0808">Transferase</keyword>
<sequence length="243" mass="28266">MVITMLYTIPPRGYQGIFEIFRHWLRPKYFQCLFSERYRSQPAAHLKALAQVNSKVKPLLHFAQKPNLQKTFKLSFNVYETANLLQRTIEHQVDLRNLPLADESFDVVSRSQIFEHNRDDYSAIQKFHRVSNSACFEVLAAPVVGLKTIGFEPAAEQNILVRFQRLEYFERYKNFPNLDVRPFNQLAAKDLPFSYAKITTHSCQKRTLDDLFTSLIRNSPVFSLIASFQNGMFIPSILCFFGV</sequence>
<gene>
    <name evidence="2" type="ORF">CA267_014320</name>
</gene>